<feature type="compositionally biased region" description="Basic and acidic residues" evidence="1">
    <location>
        <begin position="52"/>
        <end position="70"/>
    </location>
</feature>
<feature type="compositionally biased region" description="Polar residues" evidence="1">
    <location>
        <begin position="40"/>
        <end position="51"/>
    </location>
</feature>
<gene>
    <name evidence="2" type="ORF">FNL38_106310</name>
</gene>
<sequence>MRPDIEHFGQSTEAWSNRELHARLGSLRGAGFIVSRESETSIPSGLTNSHAAQHESRLTKIRLAPRDSRRAGCSSNGRLQALFTSG</sequence>
<name>A0A652YLN5_NOCGL</name>
<protein>
    <submittedName>
        <fullName evidence="2">Uncharacterized protein</fullName>
    </submittedName>
</protein>
<evidence type="ECO:0000313" key="2">
    <source>
        <dbReference type="EMBL" id="TYQ02490.1"/>
    </source>
</evidence>
<reference evidence="2" key="1">
    <citation type="submission" date="2019-07" db="EMBL/GenBank/DDBJ databases">
        <title>Genomic Encyclopedia of Type Strains, Phase IV (KMG-IV): sequencing the most valuable type-strain genomes for metagenomic binning, comparative biology and taxonomic classification.</title>
        <authorList>
            <person name="Goeker M."/>
        </authorList>
    </citation>
    <scope>NUCLEOTIDE SEQUENCE</scope>
    <source>
        <strain evidence="2">DSM 44596</strain>
    </source>
</reference>
<dbReference type="EMBL" id="VNIQ01000006">
    <property type="protein sequence ID" value="TYQ02490.1"/>
    <property type="molecule type" value="Genomic_DNA"/>
</dbReference>
<dbReference type="AlphaFoldDB" id="A0A652YLN5"/>
<accession>A0A652YLN5</accession>
<proteinExistence type="predicted"/>
<organism evidence="2">
    <name type="scientific">Nocardia globerula</name>
    <dbReference type="NCBI Taxonomy" id="1818"/>
    <lineage>
        <taxon>Bacteria</taxon>
        <taxon>Bacillati</taxon>
        <taxon>Actinomycetota</taxon>
        <taxon>Actinomycetes</taxon>
        <taxon>Mycobacteriales</taxon>
        <taxon>Nocardiaceae</taxon>
        <taxon>Nocardia</taxon>
    </lineage>
</organism>
<evidence type="ECO:0000256" key="1">
    <source>
        <dbReference type="SAM" id="MobiDB-lite"/>
    </source>
</evidence>
<comment type="caution">
    <text evidence="2">The sequence shown here is derived from an EMBL/GenBank/DDBJ whole genome shotgun (WGS) entry which is preliminary data.</text>
</comment>
<feature type="region of interest" description="Disordered" evidence="1">
    <location>
        <begin position="38"/>
        <end position="75"/>
    </location>
</feature>